<proteinExistence type="predicted"/>
<dbReference type="Proteomes" id="UP000317178">
    <property type="component" value="Chromosome"/>
</dbReference>
<evidence type="ECO:0000313" key="4">
    <source>
        <dbReference type="Proteomes" id="UP000317178"/>
    </source>
</evidence>
<feature type="domain" description="Glycosyltransferase subfamily 4-like N-terminal" evidence="2">
    <location>
        <begin position="49"/>
        <end position="204"/>
    </location>
</feature>
<gene>
    <name evidence="3" type="primary">kanE_2</name>
    <name evidence="3" type="ORF">Pla110_22910</name>
</gene>
<dbReference type="Pfam" id="PF13439">
    <property type="entry name" value="Glyco_transf_4"/>
    <property type="match status" value="1"/>
</dbReference>
<dbReference type="PANTHER" id="PTHR12526">
    <property type="entry name" value="GLYCOSYLTRANSFERASE"/>
    <property type="match status" value="1"/>
</dbReference>
<evidence type="ECO:0000313" key="3">
    <source>
        <dbReference type="EMBL" id="QDU80560.1"/>
    </source>
</evidence>
<dbReference type="EMBL" id="CP036281">
    <property type="protein sequence ID" value="QDU80560.1"/>
    <property type="molecule type" value="Genomic_DNA"/>
</dbReference>
<protein>
    <submittedName>
        <fullName evidence="3">Alpha-D-kanosaminyltransferase</fullName>
        <ecNumber evidence="3">2.4.1.301</ecNumber>
    </submittedName>
</protein>
<dbReference type="EC" id="2.4.1.301" evidence="3"/>
<keyword evidence="3" id="KW-0808">Transferase</keyword>
<keyword evidence="3" id="KW-0328">Glycosyltransferase</keyword>
<evidence type="ECO:0000259" key="2">
    <source>
        <dbReference type="Pfam" id="PF13439"/>
    </source>
</evidence>
<dbReference type="InterPro" id="IPR028098">
    <property type="entry name" value="Glyco_trans_4-like_N"/>
</dbReference>
<sequence length="408" mass="46207">MIFCNIPFTNHSKSPTKLKKQKSLFPHLPDLQSSLVTRILYTIPTLDRSGAEKQLTLLASALPREQFDIHVATLTRNGPYLDNLRAAGIEVTCLHKHWKLDPFTCWRLKQLIRKFQPDIIHSWMFTANFYARLAVSKKTTANRPVVVVSERCVDLWKGSDRHWIDRQLISRTDRLLANSEAVARFYREQGYQDKQVTVIPNGIEIPIDSDPSESVSDREQLLKELDYPSGTKLICYVGRLAKQKRVQDVVWAFQMLRQLNTNCGLLIIGDGAERIKLEELAAHFGCDHLIRFLGHQKDPSRYLQHADCFWLASEYEGMSNSIMEAMAAGLPVVASNIPANAELVDDGVTGYLAPLGDSPAYVQFTQEILTTPELAASMGAAGQEKMKSHFGLSPMIDRHVRLYEELTR</sequence>
<feature type="domain" description="Glycosyl transferase family 1" evidence="1">
    <location>
        <begin position="218"/>
        <end position="384"/>
    </location>
</feature>
<dbReference type="GO" id="GO:0016757">
    <property type="term" value="F:glycosyltransferase activity"/>
    <property type="evidence" value="ECO:0007669"/>
    <property type="project" value="UniProtKB-KW"/>
</dbReference>
<dbReference type="Gene3D" id="3.40.50.2000">
    <property type="entry name" value="Glycogen Phosphorylase B"/>
    <property type="match status" value="2"/>
</dbReference>
<name>A0A518CMW2_9PLAN</name>
<dbReference type="KEGG" id="plon:Pla110_22910"/>
<dbReference type="SUPFAM" id="SSF53756">
    <property type="entry name" value="UDP-Glycosyltransferase/glycogen phosphorylase"/>
    <property type="match status" value="1"/>
</dbReference>
<dbReference type="PANTHER" id="PTHR12526:SF630">
    <property type="entry name" value="GLYCOSYLTRANSFERASE"/>
    <property type="match status" value="1"/>
</dbReference>
<organism evidence="3 4">
    <name type="scientific">Polystyrenella longa</name>
    <dbReference type="NCBI Taxonomy" id="2528007"/>
    <lineage>
        <taxon>Bacteria</taxon>
        <taxon>Pseudomonadati</taxon>
        <taxon>Planctomycetota</taxon>
        <taxon>Planctomycetia</taxon>
        <taxon>Planctomycetales</taxon>
        <taxon>Planctomycetaceae</taxon>
        <taxon>Polystyrenella</taxon>
    </lineage>
</organism>
<dbReference type="AlphaFoldDB" id="A0A518CMW2"/>
<evidence type="ECO:0000259" key="1">
    <source>
        <dbReference type="Pfam" id="PF00534"/>
    </source>
</evidence>
<dbReference type="InterPro" id="IPR001296">
    <property type="entry name" value="Glyco_trans_1"/>
</dbReference>
<keyword evidence="4" id="KW-1185">Reference proteome</keyword>
<reference evidence="3 4" key="1">
    <citation type="submission" date="2019-02" db="EMBL/GenBank/DDBJ databases">
        <title>Deep-cultivation of Planctomycetes and their phenomic and genomic characterization uncovers novel biology.</title>
        <authorList>
            <person name="Wiegand S."/>
            <person name="Jogler M."/>
            <person name="Boedeker C."/>
            <person name="Pinto D."/>
            <person name="Vollmers J."/>
            <person name="Rivas-Marin E."/>
            <person name="Kohn T."/>
            <person name="Peeters S.H."/>
            <person name="Heuer A."/>
            <person name="Rast P."/>
            <person name="Oberbeckmann S."/>
            <person name="Bunk B."/>
            <person name="Jeske O."/>
            <person name="Meyerdierks A."/>
            <person name="Storesund J.E."/>
            <person name="Kallscheuer N."/>
            <person name="Luecker S."/>
            <person name="Lage O.M."/>
            <person name="Pohl T."/>
            <person name="Merkel B.J."/>
            <person name="Hornburger P."/>
            <person name="Mueller R.-W."/>
            <person name="Bruemmer F."/>
            <person name="Labrenz M."/>
            <person name="Spormann A.M."/>
            <person name="Op den Camp H."/>
            <person name="Overmann J."/>
            <person name="Amann R."/>
            <person name="Jetten M.S.M."/>
            <person name="Mascher T."/>
            <person name="Medema M.H."/>
            <person name="Devos D.P."/>
            <person name="Kaster A.-K."/>
            <person name="Ovreas L."/>
            <person name="Rohde M."/>
            <person name="Galperin M.Y."/>
            <person name="Jogler C."/>
        </authorList>
    </citation>
    <scope>NUCLEOTIDE SEQUENCE [LARGE SCALE GENOMIC DNA]</scope>
    <source>
        <strain evidence="3 4">Pla110</strain>
    </source>
</reference>
<accession>A0A518CMW2</accession>
<dbReference type="Pfam" id="PF00534">
    <property type="entry name" value="Glycos_transf_1"/>
    <property type="match status" value="1"/>
</dbReference>